<evidence type="ECO:0000259" key="11">
    <source>
        <dbReference type="PROSITE" id="PS51722"/>
    </source>
</evidence>
<name>A0A939H5Y6_9CLOT</name>
<dbReference type="InterPro" id="IPR004541">
    <property type="entry name" value="Transl_elong_EFTu/EF1A_bac/org"/>
</dbReference>
<organism evidence="13 14">
    <name type="scientific">Proteiniclasticum aestuarii</name>
    <dbReference type="NCBI Taxonomy" id="2817862"/>
    <lineage>
        <taxon>Bacteria</taxon>
        <taxon>Bacillati</taxon>
        <taxon>Bacillota</taxon>
        <taxon>Clostridia</taxon>
        <taxon>Eubacteriales</taxon>
        <taxon>Clostridiaceae</taxon>
        <taxon>Proteiniclasticum</taxon>
    </lineage>
</organism>
<dbReference type="PROSITE" id="PS00301">
    <property type="entry name" value="G_TR_1"/>
    <property type="match status" value="1"/>
</dbReference>
<dbReference type="NCBIfam" id="NF000766">
    <property type="entry name" value="PRK00049.1"/>
    <property type="match status" value="1"/>
</dbReference>
<dbReference type="Gene3D" id="3.40.50.300">
    <property type="entry name" value="P-loop containing nucleotide triphosphate hydrolases"/>
    <property type="match status" value="1"/>
</dbReference>
<keyword evidence="2 10" id="KW-0963">Cytoplasm</keyword>
<dbReference type="AlphaFoldDB" id="A0A939H5Y6"/>
<dbReference type="Proteomes" id="UP000664218">
    <property type="component" value="Unassembled WGS sequence"/>
</dbReference>
<dbReference type="NCBIfam" id="TIGR00485">
    <property type="entry name" value="EF-Tu"/>
    <property type="match status" value="1"/>
</dbReference>
<comment type="subunit">
    <text evidence="10">Monomer.</text>
</comment>
<evidence type="ECO:0000256" key="9">
    <source>
        <dbReference type="ARBA" id="ARBA00029554"/>
    </source>
</evidence>
<dbReference type="PROSITE" id="PS51722">
    <property type="entry name" value="G_TR_2"/>
    <property type="match status" value="1"/>
</dbReference>
<dbReference type="CDD" id="cd03707">
    <property type="entry name" value="EFTU_III"/>
    <property type="match status" value="1"/>
</dbReference>
<evidence type="ECO:0000256" key="5">
    <source>
        <dbReference type="ARBA" id="ARBA00022801"/>
    </source>
</evidence>
<sequence>MAKAKFERNKPHVNIGTIGHVDHGKTTLTAAITTVLSQTGGATATKYDQIDKAPEEKERGITINTSHVEYETENRHYAHVDCPGHADYVKNMITGAAQMDGAILVVSAADGPMPQTREHILLASRVGVNYIVVFLNKADMVDDPELLELVEMEVRELLNEYDFPGDDTPVIAGSALEALDNPTDPEKIKPIMELMAAIDSYIPTPERQTDKAFLMPVEDVFTITGRGTVATGRVETGVLKVGDEVEIVGLQEESRKVVCTGVEMFRKLLDSAQAGDNIGALLRGIQRSEIERGQVLAKPGSVKPHTKFVGQVYVLKKEEGGRHTPFFDGYRPQFYFRTTDVTGNIKLPDGMEMVMPGDHIDMNVELITPIAMDEGLRFAIREGGRTVGSGVVTTINE</sequence>
<evidence type="ECO:0000313" key="12">
    <source>
        <dbReference type="EMBL" id="MBO1264789.1"/>
    </source>
</evidence>
<dbReference type="RefSeq" id="WP_207599308.1">
    <property type="nucleotide sequence ID" value="NZ_JAFNJU010000004.1"/>
</dbReference>
<keyword evidence="5 10" id="KW-0378">Hydrolase</keyword>
<reference evidence="13" key="1">
    <citation type="submission" date="2021-03" db="EMBL/GenBank/DDBJ databases">
        <title>Proteiniclasticum marinus sp. nov., isolated from tidal flat sediment.</title>
        <authorList>
            <person name="Namirimu T."/>
            <person name="Yang J.-A."/>
            <person name="Yang S.-H."/>
            <person name="Kim Y.-J."/>
            <person name="Kwon K.K."/>
        </authorList>
    </citation>
    <scope>NUCLEOTIDE SEQUENCE</scope>
    <source>
        <strain evidence="13">SCR006</strain>
    </source>
</reference>
<dbReference type="GO" id="GO:0003746">
    <property type="term" value="F:translation elongation factor activity"/>
    <property type="evidence" value="ECO:0007669"/>
    <property type="project" value="UniProtKB-UniRule"/>
</dbReference>
<dbReference type="GO" id="GO:0000287">
    <property type="term" value="F:magnesium ion binding"/>
    <property type="evidence" value="ECO:0007669"/>
    <property type="project" value="UniProtKB-UniRule"/>
</dbReference>
<feature type="binding site" evidence="10">
    <location>
        <begin position="19"/>
        <end position="26"/>
    </location>
    <ligand>
        <name>GTP</name>
        <dbReference type="ChEBI" id="CHEBI:37565"/>
    </ligand>
</feature>
<dbReference type="EMBL" id="JAFNJU010000004">
    <property type="protein sequence ID" value="MBO1264789.1"/>
    <property type="molecule type" value="Genomic_DNA"/>
</dbReference>
<dbReference type="InterPro" id="IPR009001">
    <property type="entry name" value="Transl_elong_EF1A/Init_IF2_C"/>
</dbReference>
<dbReference type="InterPro" id="IPR004161">
    <property type="entry name" value="EFTu-like_2"/>
</dbReference>
<dbReference type="InterPro" id="IPR005225">
    <property type="entry name" value="Small_GTP-bd"/>
</dbReference>
<dbReference type="Pfam" id="PF00009">
    <property type="entry name" value="GTP_EFTU"/>
    <property type="match status" value="1"/>
</dbReference>
<evidence type="ECO:0000256" key="8">
    <source>
        <dbReference type="ARBA" id="ARBA00023134"/>
    </source>
</evidence>
<dbReference type="GO" id="GO:0003924">
    <property type="term" value="F:GTPase activity"/>
    <property type="evidence" value="ECO:0007669"/>
    <property type="project" value="UniProtKB-UniRule"/>
</dbReference>
<dbReference type="CDD" id="cd01884">
    <property type="entry name" value="EF_Tu"/>
    <property type="match status" value="1"/>
</dbReference>
<dbReference type="InterPro" id="IPR027417">
    <property type="entry name" value="P-loop_NTPase"/>
</dbReference>
<feature type="binding site" evidence="10">
    <location>
        <begin position="81"/>
        <end position="85"/>
    </location>
    <ligand>
        <name>GTP</name>
        <dbReference type="ChEBI" id="CHEBI:37565"/>
    </ligand>
</feature>
<dbReference type="NCBIfam" id="NF009372">
    <property type="entry name" value="PRK12735.1"/>
    <property type="match status" value="1"/>
</dbReference>
<evidence type="ECO:0000256" key="2">
    <source>
        <dbReference type="ARBA" id="ARBA00022490"/>
    </source>
</evidence>
<dbReference type="PANTHER" id="PTHR43721:SF22">
    <property type="entry name" value="ELONGATION FACTOR TU, MITOCHONDRIAL"/>
    <property type="match status" value="1"/>
</dbReference>
<evidence type="ECO:0000256" key="10">
    <source>
        <dbReference type="HAMAP-Rule" id="MF_00118"/>
    </source>
</evidence>
<keyword evidence="7 10" id="KW-0648">Protein biosynthesis</keyword>
<dbReference type="InterPro" id="IPR050055">
    <property type="entry name" value="EF-Tu_GTPase"/>
</dbReference>
<gene>
    <name evidence="10 13" type="primary">tuf</name>
    <name evidence="12" type="ORF">J3A84_07070</name>
    <name evidence="13" type="ORF">J3A84_07145</name>
</gene>
<dbReference type="GO" id="GO:0005525">
    <property type="term" value="F:GTP binding"/>
    <property type="evidence" value="ECO:0007669"/>
    <property type="project" value="UniProtKB-UniRule"/>
</dbReference>
<keyword evidence="10" id="KW-0479">Metal-binding</keyword>
<dbReference type="SUPFAM" id="SSF52540">
    <property type="entry name" value="P-loop containing nucleoside triphosphate hydrolases"/>
    <property type="match status" value="1"/>
</dbReference>
<keyword evidence="4 10" id="KW-0251">Elongation factor</keyword>
<feature type="binding site" evidence="10">
    <location>
        <position position="26"/>
    </location>
    <ligand>
        <name>Mg(2+)</name>
        <dbReference type="ChEBI" id="CHEBI:18420"/>
    </ligand>
</feature>
<keyword evidence="3 10" id="KW-0547">Nucleotide-binding</keyword>
<dbReference type="NCBIfam" id="TIGR00231">
    <property type="entry name" value="small_GTP"/>
    <property type="match status" value="1"/>
</dbReference>
<dbReference type="InterPro" id="IPR000795">
    <property type="entry name" value="T_Tr_GTP-bd_dom"/>
</dbReference>
<keyword evidence="8 10" id="KW-0342">GTP-binding</keyword>
<evidence type="ECO:0000256" key="1">
    <source>
        <dbReference type="ARBA" id="ARBA00007249"/>
    </source>
</evidence>
<dbReference type="CDD" id="cd03697">
    <property type="entry name" value="EFTU_II"/>
    <property type="match status" value="1"/>
</dbReference>
<dbReference type="EC" id="3.6.5.3" evidence="10"/>
<dbReference type="Gene3D" id="2.40.30.10">
    <property type="entry name" value="Translation factors"/>
    <property type="match status" value="2"/>
</dbReference>
<dbReference type="InterPro" id="IPR009000">
    <property type="entry name" value="Transl_B-barrel_sf"/>
</dbReference>
<keyword evidence="14" id="KW-1185">Reference proteome</keyword>
<dbReference type="SUPFAM" id="SSF50465">
    <property type="entry name" value="EF-Tu/eEF-1alpha/eIF2-gamma C-terminal domain"/>
    <property type="match status" value="1"/>
</dbReference>
<comment type="caution">
    <text evidence="13">The sequence shown here is derived from an EMBL/GenBank/DDBJ whole genome shotgun (WGS) entry which is preliminary data.</text>
</comment>
<proteinExistence type="inferred from homology"/>
<comment type="function">
    <text evidence="10">GTP hydrolase that promotes the GTP-dependent binding of aminoacyl-tRNA to the A-site of ribosomes during protein biosynthesis.</text>
</comment>
<dbReference type="SUPFAM" id="SSF50447">
    <property type="entry name" value="Translation proteins"/>
    <property type="match status" value="1"/>
</dbReference>
<dbReference type="Pfam" id="PF03144">
    <property type="entry name" value="GTP_EFTU_D2"/>
    <property type="match status" value="1"/>
</dbReference>
<comment type="similarity">
    <text evidence="1 10">Belongs to the TRAFAC class translation factor GTPase superfamily. Classic translation factor GTPase family. EF-Tu/EF-1A subfamily.</text>
</comment>
<comment type="subcellular location">
    <subcellularLocation>
        <location evidence="10">Cytoplasm</location>
    </subcellularLocation>
</comment>
<dbReference type="InterPro" id="IPR004160">
    <property type="entry name" value="Transl_elong_EFTu/EF1A_C"/>
</dbReference>
<dbReference type="FunFam" id="2.40.30.10:FF:000001">
    <property type="entry name" value="Elongation factor Tu"/>
    <property type="match status" value="1"/>
</dbReference>
<feature type="domain" description="Tr-type G" evidence="11">
    <location>
        <begin position="10"/>
        <end position="206"/>
    </location>
</feature>
<evidence type="ECO:0000256" key="4">
    <source>
        <dbReference type="ARBA" id="ARBA00022768"/>
    </source>
</evidence>
<dbReference type="PRINTS" id="PR00315">
    <property type="entry name" value="ELONGATNFCT"/>
</dbReference>
<keyword evidence="6 10" id="KW-0460">Magnesium</keyword>
<dbReference type="EMBL" id="JAFNJU010000004">
    <property type="protein sequence ID" value="MBO1264804.1"/>
    <property type="molecule type" value="Genomic_DNA"/>
</dbReference>
<feature type="binding site" evidence="10">
    <location>
        <begin position="136"/>
        <end position="139"/>
    </location>
    <ligand>
        <name>GTP</name>
        <dbReference type="ChEBI" id="CHEBI:37565"/>
    </ligand>
</feature>
<evidence type="ECO:0000256" key="6">
    <source>
        <dbReference type="ARBA" id="ARBA00022842"/>
    </source>
</evidence>
<comment type="catalytic activity">
    <reaction evidence="10">
        <text>GTP + H2O = GDP + phosphate + H(+)</text>
        <dbReference type="Rhea" id="RHEA:19669"/>
        <dbReference type="ChEBI" id="CHEBI:15377"/>
        <dbReference type="ChEBI" id="CHEBI:15378"/>
        <dbReference type="ChEBI" id="CHEBI:37565"/>
        <dbReference type="ChEBI" id="CHEBI:43474"/>
        <dbReference type="ChEBI" id="CHEBI:58189"/>
        <dbReference type="EC" id="3.6.5.3"/>
    </reaction>
</comment>
<protein>
    <recommendedName>
        <fullName evidence="9 10">Elongation factor Tu</fullName>
        <shortName evidence="10">EF-Tu</shortName>
        <ecNumber evidence="10">3.6.5.3</ecNumber>
    </recommendedName>
</protein>
<evidence type="ECO:0000313" key="14">
    <source>
        <dbReference type="Proteomes" id="UP000664218"/>
    </source>
</evidence>
<dbReference type="NCBIfam" id="NF009373">
    <property type="entry name" value="PRK12736.1"/>
    <property type="match status" value="1"/>
</dbReference>
<dbReference type="PANTHER" id="PTHR43721">
    <property type="entry name" value="ELONGATION FACTOR TU-RELATED"/>
    <property type="match status" value="1"/>
</dbReference>
<dbReference type="InterPro" id="IPR033720">
    <property type="entry name" value="EFTU_2"/>
</dbReference>
<evidence type="ECO:0000313" key="13">
    <source>
        <dbReference type="EMBL" id="MBO1264804.1"/>
    </source>
</evidence>
<evidence type="ECO:0000256" key="7">
    <source>
        <dbReference type="ARBA" id="ARBA00022917"/>
    </source>
</evidence>
<dbReference type="Pfam" id="PF03143">
    <property type="entry name" value="GTP_EFTU_D3"/>
    <property type="match status" value="1"/>
</dbReference>
<dbReference type="InterPro" id="IPR031157">
    <property type="entry name" value="G_TR_CS"/>
</dbReference>
<evidence type="ECO:0000256" key="3">
    <source>
        <dbReference type="ARBA" id="ARBA00022741"/>
    </source>
</evidence>
<dbReference type="HAMAP" id="MF_00118_B">
    <property type="entry name" value="EF_Tu_B"/>
    <property type="match status" value="1"/>
</dbReference>
<dbReference type="InterPro" id="IPR041709">
    <property type="entry name" value="EF-Tu_GTP-bd"/>
</dbReference>
<accession>A0A939H5Y6</accession>
<dbReference type="GO" id="GO:0005829">
    <property type="term" value="C:cytosol"/>
    <property type="evidence" value="ECO:0007669"/>
    <property type="project" value="TreeGrafter"/>
</dbReference>
<dbReference type="FunFam" id="3.40.50.300:FF:000003">
    <property type="entry name" value="Elongation factor Tu"/>
    <property type="match status" value="1"/>
</dbReference>